<dbReference type="Gene3D" id="2.40.10.10">
    <property type="entry name" value="Trypsin-like serine proteases"/>
    <property type="match status" value="2"/>
</dbReference>
<dbReference type="PRINTS" id="PR00861">
    <property type="entry name" value="ALYTICPTASE"/>
</dbReference>
<name>A0ABN3MCA0_9ACTN</name>
<reference evidence="11 12" key="1">
    <citation type="journal article" date="2019" name="Int. J. Syst. Evol. Microbiol.">
        <title>The Global Catalogue of Microorganisms (GCM) 10K type strain sequencing project: providing services to taxonomists for standard genome sequencing and annotation.</title>
        <authorList>
            <consortium name="The Broad Institute Genomics Platform"/>
            <consortium name="The Broad Institute Genome Sequencing Center for Infectious Disease"/>
            <person name="Wu L."/>
            <person name="Ma J."/>
        </authorList>
    </citation>
    <scope>NUCLEOTIDE SEQUENCE [LARGE SCALE GENOMIC DNA]</scope>
    <source>
        <strain evidence="11 12">JCM 6307</strain>
    </source>
</reference>
<keyword evidence="4" id="KW-0378">Hydrolase</keyword>
<evidence type="ECO:0000256" key="8">
    <source>
        <dbReference type="SAM" id="SignalP"/>
    </source>
</evidence>
<dbReference type="CDD" id="cd21112">
    <property type="entry name" value="alphaLP-like"/>
    <property type="match status" value="1"/>
</dbReference>
<evidence type="ECO:0000259" key="9">
    <source>
        <dbReference type="Pfam" id="PF00089"/>
    </source>
</evidence>
<dbReference type="InterPro" id="IPR009003">
    <property type="entry name" value="Peptidase_S1_PA"/>
</dbReference>
<keyword evidence="3 8" id="KW-0732">Signal</keyword>
<sequence length="363" mass="36619">MQHRRVTKRRAVIAGAGATAVAAAAILLPNANAVPTGATAPGPKALTPHAAVELASTLVEDLGSGTAGSYYDERTDRLTVNVVDAETAEDVRRAGAVARIVENSTAELRSARAEIGETAEQVPGTAWAVDPRTNRVVVTADTTVTGKAWDRLEQAVDALGGKAVIKKAEGEFKPFVSGGDAIHSGGGRCSLGFNVTVDGAPAFITAGHCGDAGSSWEDGRGSAIGAMEDSQFPENDYALVKYADASADAPSEVNLYDGGTQRITGAAEATVGMAVKRSGSTTQVHDGKVTGLNATVNYGSGQIVNGLIQTDVCAEPGDSGGSLFAGESAVGLTSGGSGDCSSGGTTFFQPVTEALSAYGAQIG</sequence>
<dbReference type="Proteomes" id="UP001501358">
    <property type="component" value="Unassembled WGS sequence"/>
</dbReference>
<evidence type="ECO:0000313" key="11">
    <source>
        <dbReference type="EMBL" id="GAA2498555.1"/>
    </source>
</evidence>
<evidence type="ECO:0000256" key="4">
    <source>
        <dbReference type="ARBA" id="ARBA00022801"/>
    </source>
</evidence>
<feature type="chain" id="PRO_5047434516" evidence="8">
    <location>
        <begin position="34"/>
        <end position="363"/>
    </location>
</feature>
<evidence type="ECO:0000256" key="5">
    <source>
        <dbReference type="ARBA" id="ARBA00022825"/>
    </source>
</evidence>
<keyword evidence="7" id="KW-1015">Disulfide bond</keyword>
<dbReference type="Pfam" id="PF02983">
    <property type="entry name" value="Pro_Al_protease"/>
    <property type="match status" value="1"/>
</dbReference>
<evidence type="ECO:0000256" key="2">
    <source>
        <dbReference type="ARBA" id="ARBA00022670"/>
    </source>
</evidence>
<dbReference type="InterPro" id="IPR004236">
    <property type="entry name" value="Pept_S1_alpha_lytic"/>
</dbReference>
<proteinExistence type="inferred from homology"/>
<dbReference type="EMBL" id="BAAATA010000025">
    <property type="protein sequence ID" value="GAA2498555.1"/>
    <property type="molecule type" value="Genomic_DNA"/>
</dbReference>
<dbReference type="PIRSF" id="PIRSF001134">
    <property type="entry name" value="Streptogrisin"/>
    <property type="match status" value="1"/>
</dbReference>
<evidence type="ECO:0000313" key="12">
    <source>
        <dbReference type="Proteomes" id="UP001501358"/>
    </source>
</evidence>
<evidence type="ECO:0000256" key="7">
    <source>
        <dbReference type="ARBA" id="ARBA00023157"/>
    </source>
</evidence>
<feature type="signal peptide" evidence="8">
    <location>
        <begin position="1"/>
        <end position="33"/>
    </location>
</feature>
<evidence type="ECO:0000259" key="10">
    <source>
        <dbReference type="Pfam" id="PF02983"/>
    </source>
</evidence>
<organism evidence="11 12">
    <name type="scientific">Streptomyces thermolineatus</name>
    <dbReference type="NCBI Taxonomy" id="44033"/>
    <lineage>
        <taxon>Bacteria</taxon>
        <taxon>Bacillati</taxon>
        <taxon>Actinomycetota</taxon>
        <taxon>Actinomycetes</taxon>
        <taxon>Kitasatosporales</taxon>
        <taxon>Streptomycetaceae</taxon>
        <taxon>Streptomyces</taxon>
    </lineage>
</organism>
<accession>A0ABN3MCA0</accession>
<dbReference type="InterPro" id="IPR001254">
    <property type="entry name" value="Trypsin_dom"/>
</dbReference>
<dbReference type="PROSITE" id="PS51318">
    <property type="entry name" value="TAT"/>
    <property type="match status" value="1"/>
</dbReference>
<keyword evidence="2" id="KW-0645">Protease</keyword>
<evidence type="ECO:0000256" key="3">
    <source>
        <dbReference type="ARBA" id="ARBA00022729"/>
    </source>
</evidence>
<dbReference type="Pfam" id="PF00089">
    <property type="entry name" value="Trypsin"/>
    <property type="match status" value="1"/>
</dbReference>
<feature type="domain" description="Peptidase S1A alpha-lytic prodomain" evidence="10">
    <location>
        <begin position="103"/>
        <end position="159"/>
    </location>
</feature>
<keyword evidence="12" id="KW-1185">Reference proteome</keyword>
<evidence type="ECO:0000256" key="1">
    <source>
        <dbReference type="ARBA" id="ARBA00007664"/>
    </source>
</evidence>
<dbReference type="InterPro" id="IPR001316">
    <property type="entry name" value="Pept_S1A_streptogrisin"/>
</dbReference>
<keyword evidence="6" id="KW-0865">Zymogen</keyword>
<dbReference type="SUPFAM" id="SSF50494">
    <property type="entry name" value="Trypsin-like serine proteases"/>
    <property type="match status" value="1"/>
</dbReference>
<protein>
    <submittedName>
        <fullName evidence="11">S1 family peptidase</fullName>
    </submittedName>
</protein>
<evidence type="ECO:0000256" key="6">
    <source>
        <dbReference type="ARBA" id="ARBA00023145"/>
    </source>
</evidence>
<dbReference type="RefSeq" id="WP_344384464.1">
    <property type="nucleotide sequence ID" value="NZ_BAAATA010000025.1"/>
</dbReference>
<comment type="caution">
    <text evidence="11">The sequence shown here is derived from an EMBL/GenBank/DDBJ whole genome shotgun (WGS) entry which is preliminary data.</text>
</comment>
<dbReference type="InterPro" id="IPR006311">
    <property type="entry name" value="TAT_signal"/>
</dbReference>
<comment type="similarity">
    <text evidence="1">Belongs to the peptidase S1 family.</text>
</comment>
<keyword evidence="5" id="KW-0720">Serine protease</keyword>
<feature type="domain" description="Peptidase S1" evidence="9">
    <location>
        <begin position="203"/>
        <end position="355"/>
    </location>
</feature>
<dbReference type="InterPro" id="IPR043504">
    <property type="entry name" value="Peptidase_S1_PA_chymotrypsin"/>
</dbReference>
<gene>
    <name evidence="11" type="ORF">GCM10010406_38860</name>
</gene>